<feature type="transmembrane region" description="Helical" evidence="1">
    <location>
        <begin position="224"/>
        <end position="241"/>
    </location>
</feature>
<keyword evidence="1" id="KW-0472">Membrane</keyword>
<proteinExistence type="predicted"/>
<dbReference type="Proteomes" id="UP001163846">
    <property type="component" value="Unassembled WGS sequence"/>
</dbReference>
<feature type="transmembrane region" description="Helical" evidence="1">
    <location>
        <begin position="183"/>
        <end position="203"/>
    </location>
</feature>
<comment type="caution">
    <text evidence="2">The sequence shown here is derived from an EMBL/GenBank/DDBJ whole genome shotgun (WGS) entry which is preliminary data.</text>
</comment>
<feature type="transmembrane region" description="Helical" evidence="1">
    <location>
        <begin position="143"/>
        <end position="163"/>
    </location>
</feature>
<reference evidence="2" key="1">
    <citation type="submission" date="2022-08" db="EMBL/GenBank/DDBJ databases">
        <authorList>
            <consortium name="DOE Joint Genome Institute"/>
            <person name="Min B."/>
            <person name="Riley R."/>
            <person name="Sierra-Patev S."/>
            <person name="Naranjo-Ortiz M."/>
            <person name="Looney B."/>
            <person name="Konkel Z."/>
            <person name="Slot J.C."/>
            <person name="Sakamoto Y."/>
            <person name="Steenwyk J.L."/>
            <person name="Rokas A."/>
            <person name="Carro J."/>
            <person name="Camarero S."/>
            <person name="Ferreira P."/>
            <person name="Molpeceres G."/>
            <person name="Ruiz-Duenas F.J."/>
            <person name="Serrano A."/>
            <person name="Henrissat B."/>
            <person name="Drula E."/>
            <person name="Hughes K.W."/>
            <person name="Mata J.L."/>
            <person name="Ishikawa N.K."/>
            <person name="Vargas-Isla R."/>
            <person name="Ushijima S."/>
            <person name="Smith C.A."/>
            <person name="Ahrendt S."/>
            <person name="Andreopoulos W."/>
            <person name="He G."/>
            <person name="Labutti K."/>
            <person name="Lipzen A."/>
            <person name="Ng V."/>
            <person name="Sandor L."/>
            <person name="Barry K."/>
            <person name="Martinez A.T."/>
            <person name="Xiao Y."/>
            <person name="Gibbons J.G."/>
            <person name="Terashima K."/>
            <person name="Hibbett D.S."/>
            <person name="Grigoriev I.V."/>
        </authorList>
    </citation>
    <scope>NUCLEOTIDE SEQUENCE</scope>
    <source>
        <strain evidence="2">TFB9207</strain>
    </source>
</reference>
<evidence type="ECO:0000313" key="3">
    <source>
        <dbReference type="Proteomes" id="UP001163846"/>
    </source>
</evidence>
<feature type="transmembrane region" description="Helical" evidence="1">
    <location>
        <begin position="261"/>
        <end position="285"/>
    </location>
</feature>
<evidence type="ECO:0000313" key="2">
    <source>
        <dbReference type="EMBL" id="KAJ3844912.1"/>
    </source>
</evidence>
<feature type="transmembrane region" description="Helical" evidence="1">
    <location>
        <begin position="111"/>
        <end position="131"/>
    </location>
</feature>
<dbReference type="AlphaFoldDB" id="A0AA38PL22"/>
<feature type="transmembrane region" description="Helical" evidence="1">
    <location>
        <begin position="57"/>
        <end position="76"/>
    </location>
</feature>
<dbReference type="EMBL" id="MU805944">
    <property type="protein sequence ID" value="KAJ3844912.1"/>
    <property type="molecule type" value="Genomic_DNA"/>
</dbReference>
<name>A0AA38PL22_9AGAR</name>
<gene>
    <name evidence="2" type="ORF">F5878DRAFT_3365</name>
</gene>
<keyword evidence="1" id="KW-0812">Transmembrane</keyword>
<accession>A0AA38PL22</accession>
<sequence>MSSLDDFDYSLWARNNYHGVCGLIAESALYGMYMALLIYALRHLNVSSEDSRTKPRVIALFSLLLMFALSTTLWALDITDFVRGLYEILGRTDGTTTQRNSDYMIELNPRVIAQTTIFSIEYLIGDSVVVWRACALWGYSKKVMLLPTLLLSAAAVLVFFFVGCLGLHDWEYILGEPEVCYNSYIGTFFLSIAINLLATSLIATKAWMHHRFLRSASVKKSTRVLKIMILLVESGFIYLVIWGTKSMSIFMDLNATPGGQFAVSLLNSMGNQVVGLYPTLLMVLVNEQRSAINTDSDNLDVWGKSDINARTKLNTGEGQSAAYSSSSSTTML</sequence>
<feature type="transmembrane region" description="Helical" evidence="1">
    <location>
        <begin position="17"/>
        <end position="41"/>
    </location>
</feature>
<evidence type="ECO:0000256" key="1">
    <source>
        <dbReference type="SAM" id="Phobius"/>
    </source>
</evidence>
<keyword evidence="1" id="KW-1133">Transmembrane helix</keyword>
<keyword evidence="3" id="KW-1185">Reference proteome</keyword>
<organism evidence="2 3">
    <name type="scientific">Lentinula raphanica</name>
    <dbReference type="NCBI Taxonomy" id="153919"/>
    <lineage>
        <taxon>Eukaryota</taxon>
        <taxon>Fungi</taxon>
        <taxon>Dikarya</taxon>
        <taxon>Basidiomycota</taxon>
        <taxon>Agaricomycotina</taxon>
        <taxon>Agaricomycetes</taxon>
        <taxon>Agaricomycetidae</taxon>
        <taxon>Agaricales</taxon>
        <taxon>Marasmiineae</taxon>
        <taxon>Omphalotaceae</taxon>
        <taxon>Lentinula</taxon>
    </lineage>
</organism>
<protein>
    <submittedName>
        <fullName evidence="2">Uncharacterized protein</fullName>
    </submittedName>
</protein>